<evidence type="ECO:0000256" key="2">
    <source>
        <dbReference type="ARBA" id="ARBA00005876"/>
    </source>
</evidence>
<dbReference type="Gene3D" id="2.60.40.1660">
    <property type="entry name" value="Na, k-atpase alpha subunit"/>
    <property type="match status" value="1"/>
</dbReference>
<dbReference type="AlphaFoldDB" id="A0A067R044"/>
<comment type="subcellular location">
    <subcellularLocation>
        <location evidence="1">Cell membrane</location>
        <topology evidence="1">Single-pass type II membrane protein</topology>
    </subcellularLocation>
</comment>
<sequence>MFAICMQGLFWVIDDKRPRYILDDSLIGSNPGLGFRPISYEASSGALIWYRAANESDYRHWTDQLDKFLEPYRMPQKLPGGGKNQQVCDFDRPPQEGMVCEVNVKKFQPCTREMGYGFNRSSPCIFIKLNKIYDWMPEFYEKNKLPEDMPDDLKTHILKTNPKEMNQVWVSCRGESPADRENIGPISYIPNQGFPGYYYPYKNVDGYLSPLIAVHLARPQLNTLINIECRAWAKNIAYLYSHGDREGSVHFEVMID</sequence>
<keyword evidence="13" id="KW-0472">Membrane</keyword>
<comment type="similarity">
    <text evidence="2">Belongs to the X(+)/potassium ATPases subunit beta family.</text>
</comment>
<dbReference type="PANTHER" id="PTHR11523:SF28">
    <property type="entry name" value="NA_K-ATPASE BETA SUBUNIT ISOFORM 4-RELATED"/>
    <property type="match status" value="1"/>
</dbReference>
<dbReference type="PANTHER" id="PTHR11523">
    <property type="entry name" value="SODIUM/POTASSIUM-DEPENDENT ATPASE BETA SUBUNIT"/>
    <property type="match status" value="1"/>
</dbReference>
<dbReference type="Pfam" id="PF00287">
    <property type="entry name" value="Na_K-ATPase"/>
    <property type="match status" value="1"/>
</dbReference>
<keyword evidence="5" id="KW-0633">Potassium transport</keyword>
<keyword evidence="11" id="KW-0915">Sodium</keyword>
<keyword evidence="10" id="KW-1133">Transmembrane helix</keyword>
<evidence type="ECO:0000256" key="5">
    <source>
        <dbReference type="ARBA" id="ARBA00022538"/>
    </source>
</evidence>
<evidence type="ECO:0000256" key="3">
    <source>
        <dbReference type="ARBA" id="ARBA00022448"/>
    </source>
</evidence>
<dbReference type="EMBL" id="KK852836">
    <property type="protein sequence ID" value="KDR15243.1"/>
    <property type="molecule type" value="Genomic_DNA"/>
</dbReference>
<dbReference type="GO" id="GO:0005890">
    <property type="term" value="C:sodium:potassium-exchanging ATPase complex"/>
    <property type="evidence" value="ECO:0007669"/>
    <property type="project" value="InterPro"/>
</dbReference>
<evidence type="ECO:0000256" key="1">
    <source>
        <dbReference type="ARBA" id="ARBA00004401"/>
    </source>
</evidence>
<keyword evidence="8" id="KW-0630">Potassium</keyword>
<keyword evidence="16" id="KW-0739">Sodium transport</keyword>
<evidence type="ECO:0000256" key="14">
    <source>
        <dbReference type="ARBA" id="ARBA00023157"/>
    </source>
</evidence>
<keyword evidence="19" id="KW-1185">Reference proteome</keyword>
<accession>A0A067R044</accession>
<name>A0A067R044_ZOONE</name>
<dbReference type="GO" id="GO:0030007">
    <property type="term" value="P:intracellular potassium ion homeostasis"/>
    <property type="evidence" value="ECO:0007669"/>
    <property type="project" value="TreeGrafter"/>
</dbReference>
<evidence type="ECO:0000256" key="11">
    <source>
        <dbReference type="ARBA" id="ARBA00023053"/>
    </source>
</evidence>
<keyword evidence="12" id="KW-0406">Ion transport</keyword>
<dbReference type="Proteomes" id="UP000027135">
    <property type="component" value="Unassembled WGS sequence"/>
</dbReference>
<comment type="function">
    <text evidence="17">This is the non-catalytic component of the active enzyme, which catalyzes the hydrolysis of ATP coupled with the exchange of Na(+) and K(+) ions across the plasma membrane. The beta subunit regulates, through assembly of alpha/beta heterodimers, the number of sodium pumps transported to the plasma membrane.</text>
</comment>
<reference evidence="18 19" key="1">
    <citation type="journal article" date="2014" name="Nat. Commun.">
        <title>Molecular traces of alternative social organization in a termite genome.</title>
        <authorList>
            <person name="Terrapon N."/>
            <person name="Li C."/>
            <person name="Robertson H.M."/>
            <person name="Ji L."/>
            <person name="Meng X."/>
            <person name="Booth W."/>
            <person name="Chen Z."/>
            <person name="Childers C.P."/>
            <person name="Glastad K.M."/>
            <person name="Gokhale K."/>
            <person name="Gowin J."/>
            <person name="Gronenberg W."/>
            <person name="Hermansen R.A."/>
            <person name="Hu H."/>
            <person name="Hunt B.G."/>
            <person name="Huylmans A.K."/>
            <person name="Khalil S.M."/>
            <person name="Mitchell R.D."/>
            <person name="Munoz-Torres M.C."/>
            <person name="Mustard J.A."/>
            <person name="Pan H."/>
            <person name="Reese J.T."/>
            <person name="Scharf M.E."/>
            <person name="Sun F."/>
            <person name="Vogel H."/>
            <person name="Xiao J."/>
            <person name="Yang W."/>
            <person name="Yang Z."/>
            <person name="Yang Z."/>
            <person name="Zhou J."/>
            <person name="Zhu J."/>
            <person name="Brent C.S."/>
            <person name="Elsik C.G."/>
            <person name="Goodisman M.A."/>
            <person name="Liberles D.A."/>
            <person name="Roe R.M."/>
            <person name="Vargo E.L."/>
            <person name="Vilcinskas A."/>
            <person name="Wang J."/>
            <person name="Bornberg-Bauer E."/>
            <person name="Korb J."/>
            <person name="Zhang G."/>
            <person name="Liebig J."/>
        </authorList>
    </citation>
    <scope>NUCLEOTIDE SEQUENCE [LARGE SCALE GENOMIC DNA]</scope>
    <source>
        <tissue evidence="18">Whole organism</tissue>
    </source>
</reference>
<evidence type="ECO:0000256" key="8">
    <source>
        <dbReference type="ARBA" id="ARBA00022958"/>
    </source>
</evidence>
<protein>
    <submittedName>
        <fullName evidence="18">Sodium/potassium-transporting ATPase subunit beta-2</fullName>
    </submittedName>
</protein>
<dbReference type="GO" id="GO:0006883">
    <property type="term" value="P:intracellular sodium ion homeostasis"/>
    <property type="evidence" value="ECO:0007669"/>
    <property type="project" value="TreeGrafter"/>
</dbReference>
<dbReference type="GO" id="GO:1990573">
    <property type="term" value="P:potassium ion import across plasma membrane"/>
    <property type="evidence" value="ECO:0007669"/>
    <property type="project" value="TreeGrafter"/>
</dbReference>
<dbReference type="InParanoid" id="A0A067R044"/>
<keyword evidence="14" id="KW-1015">Disulfide bond</keyword>
<keyword evidence="3" id="KW-0813">Transport</keyword>
<proteinExistence type="inferred from homology"/>
<evidence type="ECO:0000256" key="12">
    <source>
        <dbReference type="ARBA" id="ARBA00023065"/>
    </source>
</evidence>
<evidence type="ECO:0000256" key="17">
    <source>
        <dbReference type="ARBA" id="ARBA00025540"/>
    </source>
</evidence>
<evidence type="ECO:0000313" key="19">
    <source>
        <dbReference type="Proteomes" id="UP000027135"/>
    </source>
</evidence>
<dbReference type="GO" id="GO:0001671">
    <property type="term" value="F:ATPase activator activity"/>
    <property type="evidence" value="ECO:0007669"/>
    <property type="project" value="UniProtKB-ARBA"/>
</dbReference>
<dbReference type="eggNOG" id="KOG3927">
    <property type="taxonomic scope" value="Eukaryota"/>
</dbReference>
<keyword evidence="7" id="KW-0812">Transmembrane</keyword>
<dbReference type="OMA" id="FGSCSRA"/>
<evidence type="ECO:0000256" key="6">
    <source>
        <dbReference type="ARBA" id="ARBA00022607"/>
    </source>
</evidence>
<dbReference type="InterPro" id="IPR000402">
    <property type="entry name" value="Na/K_ATPase_sub_beta"/>
</dbReference>
<dbReference type="GO" id="GO:0036376">
    <property type="term" value="P:sodium ion export across plasma membrane"/>
    <property type="evidence" value="ECO:0007669"/>
    <property type="project" value="TreeGrafter"/>
</dbReference>
<keyword evidence="9" id="KW-0735">Signal-anchor</keyword>
<keyword evidence="4" id="KW-1003">Cell membrane</keyword>
<keyword evidence="6" id="KW-0740">Sodium/potassium transport</keyword>
<evidence type="ECO:0000256" key="10">
    <source>
        <dbReference type="ARBA" id="ARBA00022989"/>
    </source>
</evidence>
<dbReference type="InterPro" id="IPR038702">
    <property type="entry name" value="Na/K_ATPase_sub_beta_sf"/>
</dbReference>
<gene>
    <name evidence="18" type="ORF">L798_10611</name>
</gene>
<dbReference type="STRING" id="136037.A0A067R044"/>
<keyword evidence="15" id="KW-0325">Glycoprotein</keyword>
<evidence type="ECO:0000256" key="4">
    <source>
        <dbReference type="ARBA" id="ARBA00022475"/>
    </source>
</evidence>
<evidence type="ECO:0000256" key="16">
    <source>
        <dbReference type="ARBA" id="ARBA00023201"/>
    </source>
</evidence>
<evidence type="ECO:0000256" key="9">
    <source>
        <dbReference type="ARBA" id="ARBA00022968"/>
    </source>
</evidence>
<evidence type="ECO:0000256" key="7">
    <source>
        <dbReference type="ARBA" id="ARBA00022692"/>
    </source>
</evidence>
<evidence type="ECO:0000256" key="13">
    <source>
        <dbReference type="ARBA" id="ARBA00023136"/>
    </source>
</evidence>
<evidence type="ECO:0000256" key="15">
    <source>
        <dbReference type="ARBA" id="ARBA00023180"/>
    </source>
</evidence>
<dbReference type="FunFam" id="2.60.40.1660:FF:000004">
    <property type="entry name" value="sodium/potassium-transporting ATPase subunit beta-2"/>
    <property type="match status" value="1"/>
</dbReference>
<evidence type="ECO:0000313" key="18">
    <source>
        <dbReference type="EMBL" id="KDR15243.1"/>
    </source>
</evidence>
<organism evidence="18 19">
    <name type="scientific">Zootermopsis nevadensis</name>
    <name type="common">Dampwood termite</name>
    <dbReference type="NCBI Taxonomy" id="136037"/>
    <lineage>
        <taxon>Eukaryota</taxon>
        <taxon>Metazoa</taxon>
        <taxon>Ecdysozoa</taxon>
        <taxon>Arthropoda</taxon>
        <taxon>Hexapoda</taxon>
        <taxon>Insecta</taxon>
        <taxon>Pterygota</taxon>
        <taxon>Neoptera</taxon>
        <taxon>Polyneoptera</taxon>
        <taxon>Dictyoptera</taxon>
        <taxon>Blattodea</taxon>
        <taxon>Blattoidea</taxon>
        <taxon>Termitoidae</taxon>
        <taxon>Termopsidae</taxon>
        <taxon>Zootermopsis</taxon>
    </lineage>
</organism>